<dbReference type="EMBL" id="CP019236">
    <property type="protein sequence ID" value="APW37293.1"/>
    <property type="molecule type" value="Genomic_DNA"/>
</dbReference>
<dbReference type="Pfam" id="PF05257">
    <property type="entry name" value="CHAP"/>
    <property type="match status" value="1"/>
</dbReference>
<dbReference type="KEGG" id="rhy:RD110_08885"/>
<name>A0A1P8JU66_9BURK</name>
<evidence type="ECO:0000313" key="3">
    <source>
        <dbReference type="Proteomes" id="UP000186609"/>
    </source>
</evidence>
<dbReference type="InterPro" id="IPR007921">
    <property type="entry name" value="CHAP_dom"/>
</dbReference>
<reference evidence="2 3" key="1">
    <citation type="submission" date="2017-01" db="EMBL/GenBank/DDBJ databases">
        <authorList>
            <person name="Mah S.A."/>
            <person name="Swanson W.J."/>
            <person name="Moy G.W."/>
            <person name="Vacquier V.D."/>
        </authorList>
    </citation>
    <scope>NUCLEOTIDE SEQUENCE [LARGE SCALE GENOMIC DNA]</scope>
    <source>
        <strain evidence="2 3">DCY110</strain>
    </source>
</reference>
<accession>A0A1P8JU66</accession>
<evidence type="ECO:0000259" key="1">
    <source>
        <dbReference type="PROSITE" id="PS50911"/>
    </source>
</evidence>
<organism evidence="2 3">
    <name type="scientific">Rhodoferax koreensis</name>
    <dbReference type="NCBI Taxonomy" id="1842727"/>
    <lineage>
        <taxon>Bacteria</taxon>
        <taxon>Pseudomonadati</taxon>
        <taxon>Pseudomonadota</taxon>
        <taxon>Betaproteobacteria</taxon>
        <taxon>Burkholderiales</taxon>
        <taxon>Comamonadaceae</taxon>
        <taxon>Rhodoferax</taxon>
    </lineage>
</organism>
<proteinExistence type="predicted"/>
<dbReference type="Proteomes" id="UP000186609">
    <property type="component" value="Chromosome"/>
</dbReference>
<keyword evidence="3" id="KW-1185">Reference proteome</keyword>
<gene>
    <name evidence="2" type="ORF">RD110_08885</name>
</gene>
<sequence>MVGRHTVYWAGAGGFDPLAPTPAQPLAIGQKWPGLSAAEQAQLRPMAEAAGLDVDDPQLVAPACDCSGFVCWAMGIARNPAPGRWINTDSIWEDATGRGAQFRQIERAAPGCLVVYPKEGSGETYGHVALVTEVANDGRAARIVHCSAKNFSAAPADAIKITTARVFEDQGKSIYAWFRPMTP</sequence>
<dbReference type="InterPro" id="IPR038765">
    <property type="entry name" value="Papain-like_cys_pep_sf"/>
</dbReference>
<feature type="domain" description="Peptidase C51" evidence="1">
    <location>
        <begin position="41"/>
        <end position="179"/>
    </location>
</feature>
<dbReference type="PROSITE" id="PS50911">
    <property type="entry name" value="CHAP"/>
    <property type="match status" value="1"/>
</dbReference>
<evidence type="ECO:0000313" key="2">
    <source>
        <dbReference type="EMBL" id="APW37293.1"/>
    </source>
</evidence>
<dbReference type="SUPFAM" id="SSF54001">
    <property type="entry name" value="Cysteine proteinases"/>
    <property type="match status" value="1"/>
</dbReference>
<dbReference type="AlphaFoldDB" id="A0A1P8JU66"/>
<protein>
    <recommendedName>
        <fullName evidence="1">Peptidase C51 domain-containing protein</fullName>
    </recommendedName>
</protein>
<dbReference type="STRING" id="1842727.RD110_08885"/>
<dbReference type="Gene3D" id="3.90.1720.10">
    <property type="entry name" value="endopeptidase domain like (from Nostoc punctiforme)"/>
    <property type="match status" value="1"/>
</dbReference>